<evidence type="ECO:0008006" key="3">
    <source>
        <dbReference type="Google" id="ProtNLM"/>
    </source>
</evidence>
<comment type="caution">
    <text evidence="1">The sequence shown here is derived from an EMBL/GenBank/DDBJ whole genome shotgun (WGS) entry which is preliminary data.</text>
</comment>
<keyword evidence="2" id="KW-1185">Reference proteome</keyword>
<dbReference type="EMBL" id="JACASF010000005">
    <property type="protein sequence ID" value="KAF6478011.1"/>
    <property type="molecule type" value="Genomic_DNA"/>
</dbReference>
<dbReference type="InParanoid" id="A0A7J8I158"/>
<evidence type="ECO:0000313" key="2">
    <source>
        <dbReference type="Proteomes" id="UP000550707"/>
    </source>
</evidence>
<organism evidence="1 2">
    <name type="scientific">Molossus molossus</name>
    <name type="common">Pallas' mastiff bat</name>
    <name type="synonym">Vespertilio molossus</name>
    <dbReference type="NCBI Taxonomy" id="27622"/>
    <lineage>
        <taxon>Eukaryota</taxon>
        <taxon>Metazoa</taxon>
        <taxon>Chordata</taxon>
        <taxon>Craniata</taxon>
        <taxon>Vertebrata</taxon>
        <taxon>Euteleostomi</taxon>
        <taxon>Mammalia</taxon>
        <taxon>Eutheria</taxon>
        <taxon>Laurasiatheria</taxon>
        <taxon>Chiroptera</taxon>
        <taxon>Yangochiroptera</taxon>
        <taxon>Molossidae</taxon>
        <taxon>Molossus</taxon>
    </lineage>
</organism>
<gene>
    <name evidence="1" type="ORF">HJG59_010902</name>
</gene>
<sequence length="173" mass="20689">MTMKYHLTPARMVALNKFSDNKCWRGCGEKGTLVHCWWECRLVQPLWNTLWCFLKKLKMELPCDPVIPLLGIYPKKPETPIRKNICTPMFIAALFTIAKMWKQPKCSSVDEWWYIYTMEYYAAVTKKDFLPFETTWRDLESIMLSKISQSEKEKYHVITYLWNIMNKISCRPK</sequence>
<dbReference type="Proteomes" id="UP000550707">
    <property type="component" value="Unassembled WGS sequence"/>
</dbReference>
<reference evidence="1 2" key="1">
    <citation type="journal article" date="2020" name="Nature">
        <title>Six reference-quality genomes reveal evolution of bat adaptations.</title>
        <authorList>
            <person name="Jebb D."/>
            <person name="Huang Z."/>
            <person name="Pippel M."/>
            <person name="Hughes G.M."/>
            <person name="Lavrichenko K."/>
            <person name="Devanna P."/>
            <person name="Winkler S."/>
            <person name="Jermiin L.S."/>
            <person name="Skirmuntt E.C."/>
            <person name="Katzourakis A."/>
            <person name="Burkitt-Gray L."/>
            <person name="Ray D.A."/>
            <person name="Sullivan K.A.M."/>
            <person name="Roscito J.G."/>
            <person name="Kirilenko B.M."/>
            <person name="Davalos L.M."/>
            <person name="Corthals A.P."/>
            <person name="Power M.L."/>
            <person name="Jones G."/>
            <person name="Ransome R.D."/>
            <person name="Dechmann D.K.N."/>
            <person name="Locatelli A.G."/>
            <person name="Puechmaille S.J."/>
            <person name="Fedrigo O."/>
            <person name="Jarvis E.D."/>
            <person name="Hiller M."/>
            <person name="Vernes S.C."/>
            <person name="Myers E.W."/>
            <person name="Teeling E.C."/>
        </authorList>
    </citation>
    <scope>NUCLEOTIDE SEQUENCE [LARGE SCALE GENOMIC DNA]</scope>
    <source>
        <strain evidence="1">MMolMol1</strain>
        <tissue evidence="1">Muscle</tissue>
    </source>
</reference>
<name>A0A7J8I158_MOLMO</name>
<evidence type="ECO:0000313" key="1">
    <source>
        <dbReference type="EMBL" id="KAF6478011.1"/>
    </source>
</evidence>
<protein>
    <recommendedName>
        <fullName evidence="3">DUF1725 domain-containing protein</fullName>
    </recommendedName>
</protein>
<accession>A0A7J8I158</accession>
<proteinExistence type="predicted"/>
<dbReference type="AlphaFoldDB" id="A0A7J8I158"/>